<dbReference type="AlphaFoldDB" id="A0A5M9JNV5"/>
<evidence type="ECO:0000313" key="2">
    <source>
        <dbReference type="EMBL" id="KAA8569679.1"/>
    </source>
</evidence>
<organism evidence="2 3">
    <name type="scientific">Monilinia fructicola</name>
    <name type="common">Brown rot fungus</name>
    <name type="synonym">Ciboria fructicola</name>
    <dbReference type="NCBI Taxonomy" id="38448"/>
    <lineage>
        <taxon>Eukaryota</taxon>
        <taxon>Fungi</taxon>
        <taxon>Dikarya</taxon>
        <taxon>Ascomycota</taxon>
        <taxon>Pezizomycotina</taxon>
        <taxon>Leotiomycetes</taxon>
        <taxon>Helotiales</taxon>
        <taxon>Sclerotiniaceae</taxon>
        <taxon>Monilinia</taxon>
    </lineage>
</organism>
<proteinExistence type="predicted"/>
<dbReference type="Proteomes" id="UP000322873">
    <property type="component" value="Unassembled WGS sequence"/>
</dbReference>
<evidence type="ECO:0000313" key="3">
    <source>
        <dbReference type="Proteomes" id="UP000322873"/>
    </source>
</evidence>
<comment type="caution">
    <text evidence="2">The sequence shown here is derived from an EMBL/GenBank/DDBJ whole genome shotgun (WGS) entry which is preliminary data.</text>
</comment>
<evidence type="ECO:0000256" key="1">
    <source>
        <dbReference type="SAM" id="MobiDB-lite"/>
    </source>
</evidence>
<accession>A0A5M9JNV5</accession>
<reference evidence="2 3" key="1">
    <citation type="submission" date="2019-06" db="EMBL/GenBank/DDBJ databases">
        <title>Genome Sequence of the Brown Rot Fungal Pathogen Monilinia fructicola.</title>
        <authorList>
            <person name="De Miccolis Angelini R.M."/>
            <person name="Landi L."/>
            <person name="Abate D."/>
            <person name="Pollastro S."/>
            <person name="Romanazzi G."/>
            <person name="Faretra F."/>
        </authorList>
    </citation>
    <scope>NUCLEOTIDE SEQUENCE [LARGE SCALE GENOMIC DNA]</scope>
    <source>
        <strain evidence="2 3">Mfrc123</strain>
    </source>
</reference>
<feature type="region of interest" description="Disordered" evidence="1">
    <location>
        <begin position="1"/>
        <end position="34"/>
    </location>
</feature>
<sequence length="100" mass="10862">MDVPAPAGSNSEDFQVPTYSHRRPINNTASSGGVAEVDDAIRQKCEDGMIGFLKALNASHDTRGNKSTTSKKLVLESETRDEEEIIVMFSISVLKHPSLS</sequence>
<gene>
    <name evidence="2" type="ORF">EYC84_001273</name>
</gene>
<name>A0A5M9JNV5_MONFR</name>
<keyword evidence="3" id="KW-1185">Reference proteome</keyword>
<protein>
    <submittedName>
        <fullName evidence="2">Uncharacterized protein</fullName>
    </submittedName>
</protein>
<dbReference type="EMBL" id="VICG01000008">
    <property type="protein sequence ID" value="KAA8569679.1"/>
    <property type="molecule type" value="Genomic_DNA"/>
</dbReference>